<feature type="region of interest" description="Disordered" evidence="1">
    <location>
        <begin position="238"/>
        <end position="325"/>
    </location>
</feature>
<evidence type="ECO:0000313" key="5">
    <source>
        <dbReference type="Proteomes" id="UP000550729"/>
    </source>
</evidence>
<name>A0A848L2Q9_9ACTN</name>
<accession>A0A848L2Q9</accession>
<dbReference type="RefSeq" id="WP_170197292.1">
    <property type="nucleotide sequence ID" value="NZ_JABBNB010000041.1"/>
</dbReference>
<proteinExistence type="predicted"/>
<evidence type="ECO:0000256" key="1">
    <source>
        <dbReference type="SAM" id="MobiDB-lite"/>
    </source>
</evidence>
<protein>
    <recommendedName>
        <fullName evidence="3">DUF6779 domain-containing protein</fullName>
    </recommendedName>
</protein>
<keyword evidence="5" id="KW-1185">Reference proteome</keyword>
<feature type="transmembrane region" description="Helical" evidence="2">
    <location>
        <begin position="45"/>
        <end position="65"/>
    </location>
</feature>
<dbReference type="Pfam" id="PF20570">
    <property type="entry name" value="DUF6779"/>
    <property type="match status" value="1"/>
</dbReference>
<keyword evidence="2" id="KW-1133">Transmembrane helix</keyword>
<evidence type="ECO:0000259" key="3">
    <source>
        <dbReference type="Pfam" id="PF20570"/>
    </source>
</evidence>
<comment type="caution">
    <text evidence="4">The sequence shown here is derived from an EMBL/GenBank/DDBJ whole genome shotgun (WGS) entry which is preliminary data.</text>
</comment>
<evidence type="ECO:0000313" key="4">
    <source>
        <dbReference type="EMBL" id="NMO04787.1"/>
    </source>
</evidence>
<feature type="domain" description="DUF6779" evidence="3">
    <location>
        <begin position="48"/>
        <end position="152"/>
    </location>
</feature>
<dbReference type="AlphaFoldDB" id="A0A848L2Q9"/>
<gene>
    <name evidence="4" type="ORF">HH308_26540</name>
</gene>
<dbReference type="InterPro" id="IPR046706">
    <property type="entry name" value="DUF6779"/>
</dbReference>
<organism evidence="4 5">
    <name type="scientific">Gordonia asplenii</name>
    <dbReference type="NCBI Taxonomy" id="2725283"/>
    <lineage>
        <taxon>Bacteria</taxon>
        <taxon>Bacillati</taxon>
        <taxon>Actinomycetota</taxon>
        <taxon>Actinomycetes</taxon>
        <taxon>Mycobacteriales</taxon>
        <taxon>Gordoniaceae</taxon>
        <taxon>Gordonia</taxon>
    </lineage>
</organism>
<feature type="compositionally biased region" description="Polar residues" evidence="1">
    <location>
        <begin position="305"/>
        <end position="315"/>
    </location>
</feature>
<evidence type="ECO:0000256" key="2">
    <source>
        <dbReference type="SAM" id="Phobius"/>
    </source>
</evidence>
<feature type="transmembrane region" description="Helical" evidence="2">
    <location>
        <begin position="21"/>
        <end position="39"/>
    </location>
</feature>
<sequence length="325" mass="34983">MASSNGRSAETRRSSRSGAQWLLGLLILLALVASILMVFIDKLTIAASIAVIAALWAAVIGAILVTKFRRQADTAEAKSRDLRLVYELQLEREITARRQYELDVETTIRKEVAAESGQELLELQAQVAALRASLELLLGEPLPEERVALPSEKLRELASGIGSNLYAPDDRVMAAHDFASTAPATADGRHQPSGDARYDIPRAAATDMTEIIPVVTDDEEIISTQFEQVVAEPAPTQAYVAPQPDPNQPQFTEDAPTDAWLPDPGAPGPAAPQPAAQQQNVQPSEADLEDSIGKHDDGTGVPFSQLLTQLQQVSPGSGGRRRKDD</sequence>
<dbReference type="Proteomes" id="UP000550729">
    <property type="component" value="Unassembled WGS sequence"/>
</dbReference>
<dbReference type="EMBL" id="JABBNB010000041">
    <property type="protein sequence ID" value="NMO04787.1"/>
    <property type="molecule type" value="Genomic_DNA"/>
</dbReference>
<reference evidence="4 5" key="1">
    <citation type="submission" date="2020-04" db="EMBL/GenBank/DDBJ databases">
        <title>Gordonia sp. nov. TBRC 11910.</title>
        <authorList>
            <person name="Suriyachadkun C."/>
        </authorList>
    </citation>
    <scope>NUCLEOTIDE SEQUENCE [LARGE SCALE GENOMIC DNA]</scope>
    <source>
        <strain evidence="4 5">TBRC 11910</strain>
    </source>
</reference>
<keyword evidence="2" id="KW-0472">Membrane</keyword>
<keyword evidence="2" id="KW-0812">Transmembrane</keyword>